<feature type="compositionally biased region" description="Basic and acidic residues" evidence="1">
    <location>
        <begin position="693"/>
        <end position="707"/>
    </location>
</feature>
<evidence type="ECO:0000313" key="3">
    <source>
        <dbReference type="Proteomes" id="UP001152049"/>
    </source>
</evidence>
<name>A0A9W8S677_9HYPO</name>
<feature type="region of interest" description="Disordered" evidence="1">
    <location>
        <begin position="1"/>
        <end position="40"/>
    </location>
</feature>
<dbReference type="Proteomes" id="UP001152049">
    <property type="component" value="Unassembled WGS sequence"/>
</dbReference>
<dbReference type="InterPro" id="IPR009003">
    <property type="entry name" value="Peptidase_S1_PA"/>
</dbReference>
<sequence length="715" mass="80835">MDPDPPRHFSGALPTPSTTTQGSRSRRREQNSSEESETLSSVVCAKYRAAHPVLRPLPLEVANLPTSTSTSTTSSSTSTSDVLDRAEDTILERTREILEQYDLFDDQKTEINIVARRVPNEHHTAVPTVFILTTWVDHADTKDTWKDAVHDLVNFIQDTFNILGTTNTTLHVEMMAFELSLPKYLGPVLDEPKLDTDWPKIRSLVCHCLESYDTTCYSWQTIAIFRLGFLPDHSMNPITVYVSVSQISDETQWEVIIHHIQQTLDNHGWGSLHVLIEHNTVTTSTFHLVPPEGIEDEILERAIDKNLVIEGKYSVPVDLGTSISMKKNIKKADGTLTYPMSGTLGCYIELKTKTNTDWNVFGLTNWHVVRPGFDGFSMITKVKKNDVGPGEVKINDVGPAKTHSDLWKRDQKGWSPRNPAPELAESPSRTEHNYTIWWLKREIKTLEDKKADPTSQFTPEDEEDLKALEKDRDEKIKFFDEDHNLFGRLYAGSGFRRTANNHRLDWALIKPSEFRQGSIFLPGRETWKAKYPRKNWPSSETFNRVLEGQSSSICHEIDDEARLNTYPLVKDAWKVGTTTEATAGYFHKYKPFVKMTDEAYMGLGPSKEYVFQAYKSIGEKGNNTFSLPGDSGSVVFDHKGGIVGLLFSGQTPNNVRLGYSLVTPIEHVFDDIKRWSKGQITDIRVMGAEEDGEKGGKEGDGKGKQEDQDVEMTED</sequence>
<dbReference type="AlphaFoldDB" id="A0A9W8S677"/>
<feature type="region of interest" description="Disordered" evidence="1">
    <location>
        <begin position="685"/>
        <end position="715"/>
    </location>
</feature>
<organism evidence="2 3">
    <name type="scientific">Fusarium torreyae</name>
    <dbReference type="NCBI Taxonomy" id="1237075"/>
    <lineage>
        <taxon>Eukaryota</taxon>
        <taxon>Fungi</taxon>
        <taxon>Dikarya</taxon>
        <taxon>Ascomycota</taxon>
        <taxon>Pezizomycotina</taxon>
        <taxon>Sordariomycetes</taxon>
        <taxon>Hypocreomycetidae</taxon>
        <taxon>Hypocreales</taxon>
        <taxon>Nectriaceae</taxon>
        <taxon>Fusarium</taxon>
    </lineage>
</organism>
<dbReference type="EMBL" id="JAOQAZ010000007">
    <property type="protein sequence ID" value="KAJ4265050.1"/>
    <property type="molecule type" value="Genomic_DNA"/>
</dbReference>
<keyword evidence="3" id="KW-1185">Reference proteome</keyword>
<dbReference type="SUPFAM" id="SSF50494">
    <property type="entry name" value="Trypsin-like serine proteases"/>
    <property type="match status" value="1"/>
</dbReference>
<evidence type="ECO:0008006" key="4">
    <source>
        <dbReference type="Google" id="ProtNLM"/>
    </source>
</evidence>
<protein>
    <recommendedName>
        <fullName evidence="4">Serine protease</fullName>
    </recommendedName>
</protein>
<accession>A0A9W8S677</accession>
<reference evidence="2" key="1">
    <citation type="submission" date="2022-09" db="EMBL/GenBank/DDBJ databases">
        <title>Fusarium specimens isolated from Avocado Roots.</title>
        <authorList>
            <person name="Stajich J."/>
            <person name="Roper C."/>
            <person name="Heimlech-Rivalta G."/>
        </authorList>
    </citation>
    <scope>NUCLEOTIDE SEQUENCE</scope>
    <source>
        <strain evidence="2">CF00136</strain>
    </source>
</reference>
<proteinExistence type="predicted"/>
<feature type="region of interest" description="Disordered" evidence="1">
    <location>
        <begin position="408"/>
        <end position="427"/>
    </location>
</feature>
<dbReference type="OrthoDB" id="5424209at2759"/>
<gene>
    <name evidence="2" type="ORF">NW762_005294</name>
</gene>
<comment type="caution">
    <text evidence="2">The sequence shown here is derived from an EMBL/GenBank/DDBJ whole genome shotgun (WGS) entry which is preliminary data.</text>
</comment>
<evidence type="ECO:0000256" key="1">
    <source>
        <dbReference type="SAM" id="MobiDB-lite"/>
    </source>
</evidence>
<evidence type="ECO:0000313" key="2">
    <source>
        <dbReference type="EMBL" id="KAJ4265050.1"/>
    </source>
</evidence>